<dbReference type="Proteomes" id="UP000447833">
    <property type="component" value="Unassembled WGS sequence"/>
</dbReference>
<protein>
    <submittedName>
        <fullName evidence="9">Trimeric intracellular cation channel family protein</fullName>
    </submittedName>
</protein>
<organism evidence="9 10">
    <name type="scientific">Guptibacillus hwajinpoensis</name>
    <dbReference type="NCBI Taxonomy" id="208199"/>
    <lineage>
        <taxon>Bacteria</taxon>
        <taxon>Bacillati</taxon>
        <taxon>Bacillota</taxon>
        <taxon>Bacilli</taxon>
        <taxon>Bacillales</taxon>
        <taxon>Guptibacillaceae</taxon>
        <taxon>Guptibacillus</taxon>
    </lineage>
</organism>
<comment type="subcellular location">
    <subcellularLocation>
        <location evidence="1">Cell membrane</location>
        <topology evidence="1">Multi-pass membrane protein</topology>
    </subcellularLocation>
</comment>
<sequence length="206" mass="22531">MTWEILNIIGTIAFAASGALVALEEEFDFLGVIVLGLATAFGGGIIRNLLIGVPVASIWDQDILIMIAIATILVIFVFPASWINYYWEKWGSFFDAIGLAAFAIQGALFAEEMGHPFIAAMVAAAMTGTGGGIIRDLLARRKPTVLQKEVYAVWAMMAGLLIGLGYPKELPPLMLLFGTIVFLRMLSLRYGWKLPYRSIHSEESKT</sequence>
<gene>
    <name evidence="9" type="ORF">GLW07_08740</name>
</gene>
<dbReference type="InterPro" id="IPR005115">
    <property type="entry name" value="Gly_transporter"/>
</dbReference>
<dbReference type="Pfam" id="PF03458">
    <property type="entry name" value="Gly_transporter"/>
    <property type="match status" value="2"/>
</dbReference>
<comment type="similarity">
    <text evidence="2">Belongs to the UPF0126 family.</text>
</comment>
<evidence type="ECO:0000256" key="7">
    <source>
        <dbReference type="SAM" id="Phobius"/>
    </source>
</evidence>
<dbReference type="PANTHER" id="PTHR30506:SF3">
    <property type="entry name" value="UPF0126 INNER MEMBRANE PROTEIN YADS-RELATED"/>
    <property type="match status" value="1"/>
</dbReference>
<evidence type="ECO:0000313" key="10">
    <source>
        <dbReference type="Proteomes" id="UP000447833"/>
    </source>
</evidence>
<reference evidence="9 10" key="1">
    <citation type="submission" date="2019-11" db="EMBL/GenBank/DDBJ databases">
        <title>Genome sequences of 17 halophilic strains isolated from different environments.</title>
        <authorList>
            <person name="Furrow R.E."/>
        </authorList>
    </citation>
    <scope>NUCLEOTIDE SEQUENCE [LARGE SCALE GENOMIC DNA]</scope>
    <source>
        <strain evidence="9 10">22506_14_FS</strain>
    </source>
</reference>
<evidence type="ECO:0000256" key="1">
    <source>
        <dbReference type="ARBA" id="ARBA00004651"/>
    </source>
</evidence>
<name>A0A845EY45_9BACL</name>
<evidence type="ECO:0000256" key="4">
    <source>
        <dbReference type="ARBA" id="ARBA00022692"/>
    </source>
</evidence>
<evidence type="ECO:0000256" key="3">
    <source>
        <dbReference type="ARBA" id="ARBA00022475"/>
    </source>
</evidence>
<feature type="transmembrane region" description="Helical" evidence="7">
    <location>
        <begin position="63"/>
        <end position="83"/>
    </location>
</feature>
<dbReference type="RefSeq" id="WP_160919033.1">
    <property type="nucleotide sequence ID" value="NZ_WMEY01000002.1"/>
</dbReference>
<comment type="caution">
    <text evidence="9">The sequence shown here is derived from an EMBL/GenBank/DDBJ whole genome shotgun (WGS) entry which is preliminary data.</text>
</comment>
<feature type="domain" description="Glycine transporter" evidence="8">
    <location>
        <begin position="93"/>
        <end position="162"/>
    </location>
</feature>
<keyword evidence="5 7" id="KW-1133">Transmembrane helix</keyword>
<evidence type="ECO:0000313" key="9">
    <source>
        <dbReference type="EMBL" id="MYL63438.1"/>
    </source>
</evidence>
<evidence type="ECO:0000259" key="8">
    <source>
        <dbReference type="Pfam" id="PF03458"/>
    </source>
</evidence>
<accession>A0A845EY45</accession>
<keyword evidence="6 7" id="KW-0472">Membrane</keyword>
<dbReference type="GO" id="GO:0005886">
    <property type="term" value="C:plasma membrane"/>
    <property type="evidence" value="ECO:0007669"/>
    <property type="project" value="UniProtKB-SubCell"/>
</dbReference>
<proteinExistence type="inferred from homology"/>
<evidence type="ECO:0000256" key="6">
    <source>
        <dbReference type="ARBA" id="ARBA00023136"/>
    </source>
</evidence>
<feature type="transmembrane region" description="Helical" evidence="7">
    <location>
        <begin position="116"/>
        <end position="138"/>
    </location>
</feature>
<dbReference type="PANTHER" id="PTHR30506">
    <property type="entry name" value="INNER MEMBRANE PROTEIN"/>
    <property type="match status" value="1"/>
</dbReference>
<dbReference type="EMBL" id="WMEY01000002">
    <property type="protein sequence ID" value="MYL63438.1"/>
    <property type="molecule type" value="Genomic_DNA"/>
</dbReference>
<feature type="domain" description="Glycine transporter" evidence="8">
    <location>
        <begin position="5"/>
        <end position="78"/>
    </location>
</feature>
<keyword evidence="3" id="KW-1003">Cell membrane</keyword>
<evidence type="ECO:0000256" key="5">
    <source>
        <dbReference type="ARBA" id="ARBA00022989"/>
    </source>
</evidence>
<feature type="transmembrane region" description="Helical" evidence="7">
    <location>
        <begin position="30"/>
        <end position="51"/>
    </location>
</feature>
<dbReference type="AlphaFoldDB" id="A0A845EY45"/>
<keyword evidence="4 7" id="KW-0812">Transmembrane</keyword>
<feature type="transmembrane region" description="Helical" evidence="7">
    <location>
        <begin position="150"/>
        <end position="167"/>
    </location>
</feature>
<evidence type="ECO:0000256" key="2">
    <source>
        <dbReference type="ARBA" id="ARBA00008193"/>
    </source>
</evidence>
<feature type="transmembrane region" description="Helical" evidence="7">
    <location>
        <begin position="173"/>
        <end position="192"/>
    </location>
</feature>
<feature type="transmembrane region" description="Helical" evidence="7">
    <location>
        <begin position="6"/>
        <end position="23"/>
    </location>
</feature>